<dbReference type="InterPro" id="IPR036568">
    <property type="entry name" value="GGCT-like_sf"/>
</dbReference>
<evidence type="ECO:0000313" key="5">
    <source>
        <dbReference type="Proteomes" id="UP000233343"/>
    </source>
</evidence>
<dbReference type="PANTHER" id="PTHR12935:SF0">
    <property type="entry name" value="GAMMA-GLUTAMYLCYCLOTRANSFERASE"/>
    <property type="match status" value="1"/>
</dbReference>
<dbReference type="Pfam" id="PF06094">
    <property type="entry name" value="GGACT"/>
    <property type="match status" value="1"/>
</dbReference>
<sequence length="293" mass="33888">MVQSAKLFVYGTLRKNERYHHLMNDCTLIAEQAWVHGQLFDSGQGYPSLLTSENNKEKAFGELYEVTLAQLELIDKLEDYVPGRKNNLYERISLTIYTDKGKETAYVYVANEAGGRLHPIKYGDWKLDHLMKNRPEKTHYFAYGSCMDTERFLNANVGHFFKKVIGVAVLEKYSMKYTFSTSDGGRADLIEDGGRTEGILYEVPYEGVEYLFKREGFYNNYYRPTFVDIVANDTVIKSALTFHVYEKLEEAAPPIHYATEILRGSKGRVSEEYYRHLIHSLKKLNVKIENIHV</sequence>
<keyword evidence="1" id="KW-0456">Lyase</keyword>
<dbReference type="GO" id="GO:0016740">
    <property type="term" value="F:transferase activity"/>
    <property type="evidence" value="ECO:0007669"/>
    <property type="project" value="UniProtKB-KW"/>
</dbReference>
<dbReference type="InterPro" id="IPR013024">
    <property type="entry name" value="GGCT-like"/>
</dbReference>
<proteinExistence type="predicted"/>
<dbReference type="InterPro" id="IPR009288">
    <property type="entry name" value="AIG2-like_dom"/>
</dbReference>
<dbReference type="PANTHER" id="PTHR12935">
    <property type="entry name" value="GAMMA-GLUTAMYLCYCLOTRANSFERASE"/>
    <property type="match status" value="1"/>
</dbReference>
<dbReference type="GO" id="GO:0003839">
    <property type="term" value="F:gamma-glutamylcyclotransferase activity"/>
    <property type="evidence" value="ECO:0007669"/>
    <property type="project" value="InterPro"/>
</dbReference>
<protein>
    <submittedName>
        <fullName evidence="4">Gamma-glutamylcyclotransferase</fullName>
    </submittedName>
</protein>
<dbReference type="InterPro" id="IPR017939">
    <property type="entry name" value="G-Glutamylcylcotransferase"/>
</dbReference>
<gene>
    <name evidence="4" type="ORF">CWS20_10175</name>
</gene>
<dbReference type="Proteomes" id="UP000233343">
    <property type="component" value="Unassembled WGS sequence"/>
</dbReference>
<organism evidence="4 5">
    <name type="scientific">Cytobacillus horneckiae</name>
    <dbReference type="NCBI Taxonomy" id="549687"/>
    <lineage>
        <taxon>Bacteria</taxon>
        <taxon>Bacillati</taxon>
        <taxon>Bacillota</taxon>
        <taxon>Bacilli</taxon>
        <taxon>Bacillales</taxon>
        <taxon>Bacillaceae</taxon>
        <taxon>Cytobacillus</taxon>
    </lineage>
</organism>
<evidence type="ECO:0000259" key="3">
    <source>
        <dbReference type="Pfam" id="PF06094"/>
    </source>
</evidence>
<feature type="active site" description="Proton acceptor" evidence="2">
    <location>
        <position position="215"/>
    </location>
</feature>
<dbReference type="Gene3D" id="3.10.490.10">
    <property type="entry name" value="Gamma-glutamyl cyclotransferase-like"/>
    <property type="match status" value="2"/>
</dbReference>
<dbReference type="RefSeq" id="WP_066198646.1">
    <property type="nucleotide sequence ID" value="NZ_JAMAUX010000002.1"/>
</dbReference>
<dbReference type="EMBL" id="PISD01000019">
    <property type="protein sequence ID" value="PKG29121.1"/>
    <property type="molecule type" value="Genomic_DNA"/>
</dbReference>
<keyword evidence="5" id="KW-1185">Reference proteome</keyword>
<dbReference type="CDD" id="cd06661">
    <property type="entry name" value="GGCT_like"/>
    <property type="match status" value="2"/>
</dbReference>
<evidence type="ECO:0000256" key="1">
    <source>
        <dbReference type="ARBA" id="ARBA00023239"/>
    </source>
</evidence>
<dbReference type="SUPFAM" id="SSF110857">
    <property type="entry name" value="Gamma-glutamyl cyclotransferase-like"/>
    <property type="match status" value="2"/>
</dbReference>
<accession>A0A2N0ZI04</accession>
<evidence type="ECO:0000313" key="4">
    <source>
        <dbReference type="EMBL" id="PKG29121.1"/>
    </source>
</evidence>
<dbReference type="Pfam" id="PF13772">
    <property type="entry name" value="AIG2_2"/>
    <property type="match status" value="1"/>
</dbReference>
<evidence type="ECO:0000256" key="2">
    <source>
        <dbReference type="PIRSR" id="PIRSR617939-1"/>
    </source>
</evidence>
<reference evidence="4 5" key="1">
    <citation type="journal article" date="2010" name="Int. J. Syst. Evol. Microbiol.">
        <title>Bacillus horneckiae sp. nov., isolated from a spacecraft-assembly clean room.</title>
        <authorList>
            <person name="Vaishampayan P."/>
            <person name="Probst A."/>
            <person name="Krishnamurthi S."/>
            <person name="Ghosh S."/>
            <person name="Osman S."/>
            <person name="McDowall A."/>
            <person name="Ruckmani A."/>
            <person name="Mayilraj S."/>
            <person name="Venkateswaran K."/>
        </authorList>
    </citation>
    <scope>NUCLEOTIDE SEQUENCE [LARGE SCALE GENOMIC DNA]</scope>
    <source>
        <strain evidence="5">1PO1SC</strain>
    </source>
</reference>
<name>A0A2N0ZI04_9BACI</name>
<comment type="caution">
    <text evidence="4">The sequence shown here is derived from an EMBL/GenBank/DDBJ whole genome shotgun (WGS) entry which is preliminary data.</text>
</comment>
<feature type="domain" description="Gamma-glutamylcyclotransferase AIG2-like" evidence="3">
    <location>
        <begin position="7"/>
        <end position="126"/>
    </location>
</feature>
<keyword evidence="4" id="KW-0808">Transferase</keyword>
<dbReference type="AlphaFoldDB" id="A0A2N0ZI04"/>